<dbReference type="Proteomes" id="UP000030021">
    <property type="component" value="Unassembled WGS sequence"/>
</dbReference>
<dbReference type="PANTHER" id="PTHR12863">
    <property type="entry name" value="FATTY ACID HYDROXYLASE"/>
    <property type="match status" value="1"/>
</dbReference>
<dbReference type="GO" id="GO:0006633">
    <property type="term" value="P:fatty acid biosynthetic process"/>
    <property type="evidence" value="ECO:0007669"/>
    <property type="project" value="UniProtKB-KW"/>
</dbReference>
<dbReference type="EMBL" id="AONH01000008">
    <property type="protein sequence ID" value="KGM88411.1"/>
    <property type="molecule type" value="Genomic_DNA"/>
</dbReference>
<keyword evidence="13" id="KW-0275">Fatty acid biosynthesis</keyword>
<evidence type="ECO:0000313" key="16">
    <source>
        <dbReference type="EMBL" id="KGM88411.1"/>
    </source>
</evidence>
<accession>A0A0A0HNC0</accession>
<comment type="cofactor">
    <cofactor evidence="1">
        <name>Zn(2+)</name>
        <dbReference type="ChEBI" id="CHEBI:29105"/>
    </cofactor>
</comment>
<feature type="transmembrane region" description="Helical" evidence="14">
    <location>
        <begin position="114"/>
        <end position="134"/>
    </location>
</feature>
<keyword evidence="8" id="KW-0862">Zinc</keyword>
<evidence type="ECO:0000256" key="1">
    <source>
        <dbReference type="ARBA" id="ARBA00001947"/>
    </source>
</evidence>
<evidence type="ECO:0000256" key="8">
    <source>
        <dbReference type="ARBA" id="ARBA00022833"/>
    </source>
</evidence>
<dbReference type="GO" id="GO:0080132">
    <property type="term" value="F:fatty acid 2-hydroxylase activity"/>
    <property type="evidence" value="ECO:0007669"/>
    <property type="project" value="InterPro"/>
</dbReference>
<evidence type="ECO:0000256" key="6">
    <source>
        <dbReference type="ARBA" id="ARBA00022824"/>
    </source>
</evidence>
<dbReference type="STRING" id="215743.ROSMUCSMR3_00107"/>
<dbReference type="GO" id="GO:0005506">
    <property type="term" value="F:iron ion binding"/>
    <property type="evidence" value="ECO:0007669"/>
    <property type="project" value="InterPro"/>
</dbReference>
<dbReference type="Pfam" id="PF04116">
    <property type="entry name" value="FA_hydroxylase"/>
    <property type="match status" value="1"/>
</dbReference>
<dbReference type="HOGENOM" id="CLU_034756_1_1_5"/>
<dbReference type="OrthoDB" id="5291370at2"/>
<evidence type="ECO:0000256" key="5">
    <source>
        <dbReference type="ARBA" id="ARBA00022723"/>
    </source>
</evidence>
<gene>
    <name evidence="16" type="ORF">rosmuc_01641</name>
</gene>
<sequence>MTSHQPSRTHRVDESVRLFENPLLEKLSHVHPIVPLLVWGPVAIWLIARAATVHGIGWGGMAVIGVAGLFTWTLAEYLLHRYLFHFEPKTDMGRRFIYLFHGVHHDTPQDKTRLLMPPAGALPIIAVLYLMFYLVLPYPWAEPFTGFFIVGYLIYDYIHYATHHFPMRHPALKFLKHYHMRHHFSDDAGRYGVSSPLWDMIFRTYPTKPERSERS</sequence>
<keyword evidence="10" id="KW-0560">Oxidoreductase</keyword>
<evidence type="ECO:0000256" key="2">
    <source>
        <dbReference type="ARBA" id="ARBA00004477"/>
    </source>
</evidence>
<keyword evidence="4 14" id="KW-0812">Transmembrane</keyword>
<keyword evidence="7" id="KW-0276">Fatty acid metabolism</keyword>
<dbReference type="eggNOG" id="COG3000">
    <property type="taxonomic scope" value="Bacteria"/>
</dbReference>
<feature type="transmembrane region" description="Helical" evidence="14">
    <location>
        <begin position="140"/>
        <end position="158"/>
    </location>
</feature>
<evidence type="ECO:0000256" key="13">
    <source>
        <dbReference type="ARBA" id="ARBA00023160"/>
    </source>
</evidence>
<evidence type="ECO:0000256" key="3">
    <source>
        <dbReference type="ARBA" id="ARBA00022516"/>
    </source>
</evidence>
<evidence type="ECO:0000313" key="17">
    <source>
        <dbReference type="Proteomes" id="UP000030021"/>
    </source>
</evidence>
<dbReference type="InterPro" id="IPR014430">
    <property type="entry name" value="Scs7"/>
</dbReference>
<dbReference type="PATRIC" id="fig|1288298.3.peg.1653"/>
<keyword evidence="9 14" id="KW-1133">Transmembrane helix</keyword>
<keyword evidence="6" id="KW-0256">Endoplasmic reticulum</keyword>
<feature type="transmembrane region" description="Helical" evidence="14">
    <location>
        <begin position="33"/>
        <end position="52"/>
    </location>
</feature>
<feature type="transmembrane region" description="Helical" evidence="14">
    <location>
        <begin position="58"/>
        <end position="79"/>
    </location>
</feature>
<evidence type="ECO:0000256" key="10">
    <source>
        <dbReference type="ARBA" id="ARBA00023002"/>
    </source>
</evidence>
<protein>
    <submittedName>
        <fullName evidence="16">Sterol desaturase</fullName>
    </submittedName>
</protein>
<evidence type="ECO:0000256" key="4">
    <source>
        <dbReference type="ARBA" id="ARBA00022692"/>
    </source>
</evidence>
<dbReference type="InterPro" id="IPR006694">
    <property type="entry name" value="Fatty_acid_hydroxylase"/>
</dbReference>
<organism evidence="16 17">
    <name type="scientific">Roseovarius mucosus DSM 17069</name>
    <dbReference type="NCBI Taxonomy" id="1288298"/>
    <lineage>
        <taxon>Bacteria</taxon>
        <taxon>Pseudomonadati</taxon>
        <taxon>Pseudomonadota</taxon>
        <taxon>Alphaproteobacteria</taxon>
        <taxon>Rhodobacterales</taxon>
        <taxon>Roseobacteraceae</taxon>
        <taxon>Roseovarius</taxon>
    </lineage>
</organism>
<dbReference type="AlphaFoldDB" id="A0A0A0HNC0"/>
<dbReference type="RefSeq" id="WP_037271898.1">
    <property type="nucleotide sequence ID" value="NZ_KN293978.2"/>
</dbReference>
<evidence type="ECO:0000256" key="12">
    <source>
        <dbReference type="ARBA" id="ARBA00023136"/>
    </source>
</evidence>
<name>A0A0A0HNC0_9RHOB</name>
<reference evidence="16 17" key="1">
    <citation type="submission" date="2013-01" db="EMBL/GenBank/DDBJ databases">
        <authorList>
            <person name="Fiebig A."/>
            <person name="Goeker M."/>
            <person name="Klenk H.-P.P."/>
        </authorList>
    </citation>
    <scope>NUCLEOTIDE SEQUENCE [LARGE SCALE GENOMIC DNA]</scope>
    <source>
        <strain evidence="16 17">DSM 17069</strain>
    </source>
</reference>
<comment type="subcellular location">
    <subcellularLocation>
        <location evidence="2">Endoplasmic reticulum membrane</location>
        <topology evidence="2">Multi-pass membrane protein</topology>
    </subcellularLocation>
</comment>
<dbReference type="PANTHER" id="PTHR12863:SF1">
    <property type="entry name" value="FATTY ACID 2-HYDROXYLASE"/>
    <property type="match status" value="1"/>
</dbReference>
<evidence type="ECO:0000256" key="9">
    <source>
        <dbReference type="ARBA" id="ARBA00022989"/>
    </source>
</evidence>
<keyword evidence="5" id="KW-0479">Metal-binding</keyword>
<evidence type="ECO:0000256" key="14">
    <source>
        <dbReference type="SAM" id="Phobius"/>
    </source>
</evidence>
<feature type="domain" description="Fatty acid hydroxylase" evidence="15">
    <location>
        <begin position="66"/>
        <end position="204"/>
    </location>
</feature>
<keyword evidence="11" id="KW-0443">Lipid metabolism</keyword>
<evidence type="ECO:0000256" key="7">
    <source>
        <dbReference type="ARBA" id="ARBA00022832"/>
    </source>
</evidence>
<proteinExistence type="predicted"/>
<evidence type="ECO:0000259" key="15">
    <source>
        <dbReference type="Pfam" id="PF04116"/>
    </source>
</evidence>
<keyword evidence="3" id="KW-0444">Lipid biosynthesis</keyword>
<dbReference type="GO" id="GO:0016020">
    <property type="term" value="C:membrane"/>
    <property type="evidence" value="ECO:0007669"/>
    <property type="project" value="InterPro"/>
</dbReference>
<keyword evidence="12 14" id="KW-0472">Membrane</keyword>
<evidence type="ECO:0000256" key="11">
    <source>
        <dbReference type="ARBA" id="ARBA00023098"/>
    </source>
</evidence>
<comment type="caution">
    <text evidence="16">The sequence shown here is derived from an EMBL/GenBank/DDBJ whole genome shotgun (WGS) entry which is preliminary data.</text>
</comment>